<evidence type="ECO:0000256" key="2">
    <source>
        <dbReference type="ARBA" id="ARBA00022676"/>
    </source>
</evidence>
<feature type="domain" description="Glycosyltransferase 61 catalytic" evidence="12">
    <location>
        <begin position="265"/>
        <end position="341"/>
    </location>
</feature>
<evidence type="ECO:0000256" key="1">
    <source>
        <dbReference type="ARBA" id="ARBA00011970"/>
    </source>
</evidence>
<keyword evidence="11" id="KW-1133">Transmembrane helix</keyword>
<evidence type="ECO:0000256" key="3">
    <source>
        <dbReference type="ARBA" id="ARBA00022679"/>
    </source>
</evidence>
<keyword evidence="6" id="KW-0325">Glycoprotein</keyword>
<dbReference type="EC" id="2.4.1.255" evidence="1"/>
<evidence type="ECO:0000256" key="9">
    <source>
        <dbReference type="ARBA" id="ARBA00048317"/>
    </source>
</evidence>
<name>A0A9D4J3D1_DREPO</name>
<dbReference type="AlphaFoldDB" id="A0A9D4J3D1"/>
<gene>
    <name evidence="13" type="ORF">DPMN_147844</name>
</gene>
<keyword evidence="2" id="KW-0328">Glycosyltransferase</keyword>
<dbReference type="InterPro" id="IPR049625">
    <property type="entry name" value="Glyco_transf_61_cat"/>
</dbReference>
<evidence type="ECO:0000256" key="7">
    <source>
        <dbReference type="ARBA" id="ARBA00040944"/>
    </source>
</evidence>
<evidence type="ECO:0000313" key="14">
    <source>
        <dbReference type="Proteomes" id="UP000828390"/>
    </source>
</evidence>
<keyword evidence="14" id="KW-1185">Reference proteome</keyword>
<protein>
    <recommendedName>
        <fullName evidence="7">EGF domain-specific O-linked N-acetylglucosamine transferase</fullName>
        <ecNumber evidence="1">2.4.1.255</ecNumber>
    </recommendedName>
    <alternativeName>
        <fullName evidence="8">Extracellular O-linked N-acetylglucosamine transferase</fullName>
    </alternativeName>
</protein>
<evidence type="ECO:0000313" key="13">
    <source>
        <dbReference type="EMBL" id="KAH3794313.1"/>
    </source>
</evidence>
<feature type="transmembrane region" description="Helical" evidence="11">
    <location>
        <begin position="20"/>
        <end position="37"/>
    </location>
</feature>
<comment type="catalytic activity">
    <reaction evidence="10">
        <text>L-threonyl-[protein] + UDP-N-acetyl-alpha-D-glucosamine = 3-O-(N-acetyl-beta-D-glucosaminyl)-L-threonyl-[protein] + UDP + H(+)</text>
        <dbReference type="Rhea" id="RHEA:48908"/>
        <dbReference type="Rhea" id="RHEA-COMP:11060"/>
        <dbReference type="Rhea" id="RHEA-COMP:12252"/>
        <dbReference type="ChEBI" id="CHEBI:15378"/>
        <dbReference type="ChEBI" id="CHEBI:30013"/>
        <dbReference type="ChEBI" id="CHEBI:57705"/>
        <dbReference type="ChEBI" id="CHEBI:58223"/>
        <dbReference type="ChEBI" id="CHEBI:90840"/>
        <dbReference type="EC" id="2.4.1.255"/>
    </reaction>
</comment>
<comment type="caution">
    <text evidence="13">The sequence shown here is derived from an EMBL/GenBank/DDBJ whole genome shotgun (WGS) entry which is preliminary data.</text>
</comment>
<dbReference type="OrthoDB" id="529273at2759"/>
<evidence type="ECO:0000256" key="8">
    <source>
        <dbReference type="ARBA" id="ARBA00042574"/>
    </source>
</evidence>
<dbReference type="GO" id="GO:0097363">
    <property type="term" value="F:protein O-acetylglucosaminyltransferase activity"/>
    <property type="evidence" value="ECO:0007669"/>
    <property type="project" value="UniProtKB-EC"/>
</dbReference>
<evidence type="ECO:0000256" key="6">
    <source>
        <dbReference type="ARBA" id="ARBA00023180"/>
    </source>
</evidence>
<keyword evidence="11" id="KW-0472">Membrane</keyword>
<dbReference type="Proteomes" id="UP000828390">
    <property type="component" value="Unassembled WGS sequence"/>
</dbReference>
<dbReference type="Pfam" id="PF04577">
    <property type="entry name" value="Glyco_transf_61"/>
    <property type="match status" value="1"/>
</dbReference>
<keyword evidence="4" id="KW-0732">Signal</keyword>
<sequence>MRSRSSICGGRSTRCQASVACFIIIAVVLATFLYFRFRHHAPPLSVIHKRRVSMRGCDGNIEVYAQDFVVLHNAKHVHGDHFAVPCSGPLPWYRFIYQWGRPSPLQTWIQHLHAYQPSIAESNQAKHATDSVYVIQRIEAHNLYHTLCEWMNVFIVSQILKLNTSNVDIMFIDDRPYNSLESVWRTLFGNVYSHNATDKGIVHRRIVWNMIGYISPANNHDLPELPYIEEFQTFVLDAYGIKKRYHIDCKNVQVSIIYRRDYITHPERITKMKGLVQRKFRNELEIFSSVKVAIPLSTVTTLVLEEMSMREQLSVMANTDILIGMHGAGLTHVLFVPDHAVLFELFPNYHSQEIYKHFRTFSKWRFLKYIMWQNDNDALEFDDLSTYVPPEVIIEKCRYIRRYLCS</sequence>
<proteinExistence type="predicted"/>
<evidence type="ECO:0000256" key="11">
    <source>
        <dbReference type="SAM" id="Phobius"/>
    </source>
</evidence>
<keyword evidence="11" id="KW-0812">Transmembrane</keyword>
<evidence type="ECO:0000259" key="12">
    <source>
        <dbReference type="Pfam" id="PF04577"/>
    </source>
</evidence>
<evidence type="ECO:0000256" key="4">
    <source>
        <dbReference type="ARBA" id="ARBA00022729"/>
    </source>
</evidence>
<dbReference type="PANTHER" id="PTHR20961">
    <property type="entry name" value="GLYCOSYLTRANSFERASE"/>
    <property type="match status" value="1"/>
</dbReference>
<keyword evidence="5" id="KW-0256">Endoplasmic reticulum</keyword>
<organism evidence="13 14">
    <name type="scientific">Dreissena polymorpha</name>
    <name type="common">Zebra mussel</name>
    <name type="synonym">Mytilus polymorpha</name>
    <dbReference type="NCBI Taxonomy" id="45954"/>
    <lineage>
        <taxon>Eukaryota</taxon>
        <taxon>Metazoa</taxon>
        <taxon>Spiralia</taxon>
        <taxon>Lophotrochozoa</taxon>
        <taxon>Mollusca</taxon>
        <taxon>Bivalvia</taxon>
        <taxon>Autobranchia</taxon>
        <taxon>Heteroconchia</taxon>
        <taxon>Euheterodonta</taxon>
        <taxon>Imparidentia</taxon>
        <taxon>Neoheterodontei</taxon>
        <taxon>Myida</taxon>
        <taxon>Dreissenoidea</taxon>
        <taxon>Dreissenidae</taxon>
        <taxon>Dreissena</taxon>
    </lineage>
</organism>
<comment type="catalytic activity">
    <reaction evidence="9">
        <text>L-seryl-[protein] + UDP-N-acetyl-alpha-D-glucosamine = 3-O-(N-acetyl-beta-D-glucosaminyl)-L-seryl-[protein] + UDP + H(+)</text>
        <dbReference type="Rhea" id="RHEA:48904"/>
        <dbReference type="Rhea" id="RHEA-COMP:9863"/>
        <dbReference type="Rhea" id="RHEA-COMP:12251"/>
        <dbReference type="ChEBI" id="CHEBI:15378"/>
        <dbReference type="ChEBI" id="CHEBI:29999"/>
        <dbReference type="ChEBI" id="CHEBI:57705"/>
        <dbReference type="ChEBI" id="CHEBI:58223"/>
        <dbReference type="ChEBI" id="CHEBI:90838"/>
        <dbReference type="EC" id="2.4.1.255"/>
    </reaction>
</comment>
<evidence type="ECO:0000256" key="5">
    <source>
        <dbReference type="ARBA" id="ARBA00022824"/>
    </source>
</evidence>
<accession>A0A9D4J3D1</accession>
<keyword evidence="3" id="KW-0808">Transferase</keyword>
<reference evidence="13" key="2">
    <citation type="submission" date="2020-11" db="EMBL/GenBank/DDBJ databases">
        <authorList>
            <person name="McCartney M.A."/>
            <person name="Auch B."/>
            <person name="Kono T."/>
            <person name="Mallez S."/>
            <person name="Becker A."/>
            <person name="Gohl D.M."/>
            <person name="Silverstein K.A.T."/>
            <person name="Koren S."/>
            <person name="Bechman K.B."/>
            <person name="Herman A."/>
            <person name="Abrahante J.E."/>
            <person name="Garbe J."/>
        </authorList>
    </citation>
    <scope>NUCLEOTIDE SEQUENCE</scope>
    <source>
        <strain evidence="13">Duluth1</strain>
        <tissue evidence="13">Whole animal</tissue>
    </source>
</reference>
<reference evidence="13" key="1">
    <citation type="journal article" date="2019" name="bioRxiv">
        <title>The Genome of the Zebra Mussel, Dreissena polymorpha: A Resource for Invasive Species Research.</title>
        <authorList>
            <person name="McCartney M.A."/>
            <person name="Auch B."/>
            <person name="Kono T."/>
            <person name="Mallez S."/>
            <person name="Zhang Y."/>
            <person name="Obille A."/>
            <person name="Becker A."/>
            <person name="Abrahante J.E."/>
            <person name="Garbe J."/>
            <person name="Badalamenti J.P."/>
            <person name="Herman A."/>
            <person name="Mangelson H."/>
            <person name="Liachko I."/>
            <person name="Sullivan S."/>
            <person name="Sone E.D."/>
            <person name="Koren S."/>
            <person name="Silverstein K.A.T."/>
            <person name="Beckman K.B."/>
            <person name="Gohl D.M."/>
        </authorList>
    </citation>
    <scope>NUCLEOTIDE SEQUENCE</scope>
    <source>
        <strain evidence="13">Duluth1</strain>
        <tissue evidence="13">Whole animal</tissue>
    </source>
</reference>
<dbReference type="InterPro" id="IPR007657">
    <property type="entry name" value="Glycosyltransferase_61"/>
</dbReference>
<dbReference type="EMBL" id="JAIWYP010000007">
    <property type="protein sequence ID" value="KAH3794313.1"/>
    <property type="molecule type" value="Genomic_DNA"/>
</dbReference>
<dbReference type="PANTHER" id="PTHR20961:SF148">
    <property type="entry name" value="EGF DOMAIN-SPECIFIC O-LINKED N-ACETYLGLUCOSAMINE TRANSFERASE"/>
    <property type="match status" value="1"/>
</dbReference>
<evidence type="ECO:0000256" key="10">
    <source>
        <dbReference type="ARBA" id="ARBA00049432"/>
    </source>
</evidence>